<dbReference type="PROSITE" id="PS50222">
    <property type="entry name" value="EF_HAND_2"/>
    <property type="match status" value="1"/>
</dbReference>
<dbReference type="GO" id="GO:0005509">
    <property type="term" value="F:calcium ion binding"/>
    <property type="evidence" value="ECO:0007669"/>
    <property type="project" value="InterPro"/>
</dbReference>
<evidence type="ECO:0000313" key="7">
    <source>
        <dbReference type="EMBL" id="CAD7275992.1"/>
    </source>
</evidence>
<feature type="chain" id="PRO_5036210150" description="EF-hand domain-containing protein" evidence="5">
    <location>
        <begin position="17"/>
        <end position="235"/>
    </location>
</feature>
<evidence type="ECO:0000259" key="6">
    <source>
        <dbReference type="PROSITE" id="PS50222"/>
    </source>
</evidence>
<evidence type="ECO:0000256" key="5">
    <source>
        <dbReference type="SAM" id="SignalP"/>
    </source>
</evidence>
<dbReference type="Pfam" id="PF13499">
    <property type="entry name" value="EF-hand_7"/>
    <property type="match status" value="1"/>
</dbReference>
<evidence type="ECO:0000256" key="1">
    <source>
        <dbReference type="ARBA" id="ARBA00022729"/>
    </source>
</evidence>
<reference evidence="7" key="1">
    <citation type="submission" date="2020-11" db="EMBL/GenBank/DDBJ databases">
        <authorList>
            <person name="Tran Van P."/>
        </authorList>
    </citation>
    <scope>NUCLEOTIDE SEQUENCE</scope>
</reference>
<dbReference type="AlphaFoldDB" id="A0A7R9BII6"/>
<keyword evidence="3" id="KW-0106">Calcium</keyword>
<gene>
    <name evidence="7" type="ORF">NMOB1V02_LOCUS3775</name>
</gene>
<keyword evidence="1 5" id="KW-0732">Signal</keyword>
<feature type="domain" description="EF-hand" evidence="6">
    <location>
        <begin position="193"/>
        <end position="228"/>
    </location>
</feature>
<feature type="signal peptide" evidence="5">
    <location>
        <begin position="1"/>
        <end position="16"/>
    </location>
</feature>
<evidence type="ECO:0000256" key="3">
    <source>
        <dbReference type="ARBA" id="ARBA00022837"/>
    </source>
</evidence>
<dbReference type="Gene3D" id="1.10.238.10">
    <property type="entry name" value="EF-hand"/>
    <property type="match status" value="1"/>
</dbReference>
<feature type="compositionally biased region" description="Low complexity" evidence="4">
    <location>
        <begin position="66"/>
        <end position="99"/>
    </location>
</feature>
<organism evidence="7">
    <name type="scientific">Notodromas monacha</name>
    <dbReference type="NCBI Taxonomy" id="399045"/>
    <lineage>
        <taxon>Eukaryota</taxon>
        <taxon>Metazoa</taxon>
        <taxon>Ecdysozoa</taxon>
        <taxon>Arthropoda</taxon>
        <taxon>Crustacea</taxon>
        <taxon>Oligostraca</taxon>
        <taxon>Ostracoda</taxon>
        <taxon>Podocopa</taxon>
        <taxon>Podocopida</taxon>
        <taxon>Cypridocopina</taxon>
        <taxon>Cypridoidea</taxon>
        <taxon>Cyprididae</taxon>
        <taxon>Notodromas</taxon>
    </lineage>
</organism>
<keyword evidence="2" id="KW-0677">Repeat</keyword>
<evidence type="ECO:0000256" key="4">
    <source>
        <dbReference type="SAM" id="MobiDB-lite"/>
    </source>
</evidence>
<sequence length="235" mass="26321">MKLVAFAVFCVLGVSGKDRLPPNVNPNQYQVGDAQQYPPPPPPPSHHQGVQQQHHQQPPPPPPPNQHQQQMHQPQQQHHQQQQPQVHHQAQPSAHVAAHGAGGHHHAGRPLDKQHMEAQRDDMGHHFDMPVDTSRMTDQELQFHYFKMHDADNNNMLDGLELVKSLIHWHDPKNHDPSAGVPPPEPKIFPDAELENMIDPILKADDKNGDGFIDYLEFVKAQEAAAAAAANQKNP</sequence>
<dbReference type="InterPro" id="IPR052110">
    <property type="entry name" value="MCFD2-like"/>
</dbReference>
<evidence type="ECO:0000256" key="2">
    <source>
        <dbReference type="ARBA" id="ARBA00022737"/>
    </source>
</evidence>
<feature type="region of interest" description="Disordered" evidence="4">
    <location>
        <begin position="16"/>
        <end position="109"/>
    </location>
</feature>
<dbReference type="PANTHER" id="PTHR23104:SF17">
    <property type="entry name" value="EF-HAND DOMAIN-CONTAINING PROTEIN"/>
    <property type="match status" value="1"/>
</dbReference>
<dbReference type="InterPro" id="IPR018247">
    <property type="entry name" value="EF_Hand_1_Ca_BS"/>
</dbReference>
<dbReference type="EMBL" id="CAJPEX010000526">
    <property type="protein sequence ID" value="CAG0916144.1"/>
    <property type="molecule type" value="Genomic_DNA"/>
</dbReference>
<feature type="compositionally biased region" description="Low complexity" evidence="4">
    <location>
        <begin position="46"/>
        <end position="56"/>
    </location>
</feature>
<dbReference type="EMBL" id="OA882563">
    <property type="protein sequence ID" value="CAD7275992.1"/>
    <property type="molecule type" value="Genomic_DNA"/>
</dbReference>
<dbReference type="PANTHER" id="PTHR23104">
    <property type="entry name" value="MULTIPLE COAGULATION FACTOR DEFICIENCY PROTEIN 2 NEURAL STEM CELL DERIVED NEURONAL SURVIVAL PROTEIN"/>
    <property type="match status" value="1"/>
</dbReference>
<dbReference type="InterPro" id="IPR002048">
    <property type="entry name" value="EF_hand_dom"/>
</dbReference>
<dbReference type="PROSITE" id="PS00018">
    <property type="entry name" value="EF_HAND_1"/>
    <property type="match status" value="2"/>
</dbReference>
<dbReference type="SUPFAM" id="SSF47473">
    <property type="entry name" value="EF-hand"/>
    <property type="match status" value="1"/>
</dbReference>
<evidence type="ECO:0000313" key="8">
    <source>
        <dbReference type="Proteomes" id="UP000678499"/>
    </source>
</evidence>
<protein>
    <recommendedName>
        <fullName evidence="6">EF-hand domain-containing protein</fullName>
    </recommendedName>
</protein>
<accession>A0A7R9BII6</accession>
<name>A0A7R9BII6_9CRUS</name>
<dbReference type="OrthoDB" id="289247at2759"/>
<dbReference type="InterPro" id="IPR011992">
    <property type="entry name" value="EF-hand-dom_pair"/>
</dbReference>
<proteinExistence type="predicted"/>
<dbReference type="Proteomes" id="UP000678499">
    <property type="component" value="Unassembled WGS sequence"/>
</dbReference>
<keyword evidence="8" id="KW-1185">Reference proteome</keyword>